<protein>
    <submittedName>
        <fullName evidence="1">Aminoacyl tRNA synthetase complex interacting multifunctional protein 2</fullName>
    </submittedName>
</protein>
<organism evidence="1">
    <name type="scientific">Ovis aries</name>
    <name type="common">Sheep</name>
    <dbReference type="NCBI Taxonomy" id="9940"/>
    <lineage>
        <taxon>Eukaryota</taxon>
        <taxon>Metazoa</taxon>
        <taxon>Chordata</taxon>
        <taxon>Craniata</taxon>
        <taxon>Vertebrata</taxon>
        <taxon>Euteleostomi</taxon>
        <taxon>Mammalia</taxon>
        <taxon>Eutheria</taxon>
        <taxon>Laurasiatheria</taxon>
        <taxon>Artiodactyla</taxon>
        <taxon>Ruminantia</taxon>
        <taxon>Pecora</taxon>
        <taxon>Bovidae</taxon>
        <taxon>Caprinae</taxon>
        <taxon>Ovis</taxon>
    </lineage>
</organism>
<reference evidence="1" key="1">
    <citation type="submission" date="2020-11" db="EMBL/GenBank/DDBJ databases">
        <authorList>
            <person name="Davenport K.M."/>
            <person name="Bickhart D.M."/>
            <person name="Smith T.P.L."/>
            <person name="Murdoch B.M."/>
            <person name="Rosen B.D."/>
        </authorList>
    </citation>
    <scope>NUCLEOTIDE SEQUENCE [LARGE SCALE GENOMIC DNA]</scope>
    <source>
        <strain evidence="1">OAR_USU_Benz2616</strain>
    </source>
</reference>
<sequence length="360" mass="39339">MPMYQVKPYHEGSGSLHVELPTCMYRLPNVHGRTGSPAPSADHVQEASDPSLQALESRQDDILKRLYELKAAVDGLSKMIQTPDADLDVTNIIQADELAALSTSTVDLNAMLGQLRLGCRRHPPGGDTCSSEPGRVLTPVVGRVAAPWRSAVPQDHGALKDIVINANPASPPLSLLVLHRLLCGHYKVLSSVHTHSAVRSVPANLLQCFGEQTRQQPRHEYQLGFTLIWKDVPKTQMKFSVQTMCPIEGEGNIARFLFSLFGQKQDAVNLTLIDSWVDVAIFQLKEGSSKEKAAVFRSMNSALGKTPWLVGDELTVADVVLWSVLRQTGGCGGTAPANVQKWMRACENLAPFHTALKLLQ</sequence>
<reference evidence="1" key="3">
    <citation type="submission" date="2025-09" db="UniProtKB">
        <authorList>
            <consortium name="Ensembl"/>
        </authorList>
    </citation>
    <scope>IDENTIFICATION</scope>
</reference>
<name>A0AC11CJ38_SHEEP</name>
<evidence type="ECO:0000313" key="1">
    <source>
        <dbReference type="Ensembl" id="ENSOARP00020030856.2"/>
    </source>
</evidence>
<gene>
    <name evidence="1" type="primary">AIMP2</name>
</gene>
<dbReference type="Ensembl" id="ENSOART00020037270.2">
    <property type="protein sequence ID" value="ENSOARP00020030856.2"/>
    <property type="gene ID" value="ENSOARG00020023890.2"/>
</dbReference>
<proteinExistence type="predicted"/>
<accession>A0AC11CJ38</accession>
<reference evidence="1" key="2">
    <citation type="submission" date="2025-08" db="UniProtKB">
        <authorList>
            <consortium name="Ensembl"/>
        </authorList>
    </citation>
    <scope>IDENTIFICATION</scope>
</reference>